<organism evidence="2 3">
    <name type="scientific">Sabulicella glaciei</name>
    <dbReference type="NCBI Taxonomy" id="2984948"/>
    <lineage>
        <taxon>Bacteria</taxon>
        <taxon>Pseudomonadati</taxon>
        <taxon>Pseudomonadota</taxon>
        <taxon>Alphaproteobacteria</taxon>
        <taxon>Acetobacterales</taxon>
        <taxon>Acetobacteraceae</taxon>
        <taxon>Sabulicella</taxon>
    </lineage>
</organism>
<protein>
    <submittedName>
        <fullName evidence="2">Endonuclease/exonuclease/phosphatase family protein</fullName>
    </submittedName>
</protein>
<dbReference type="Gene3D" id="3.60.10.10">
    <property type="entry name" value="Endonuclease/exonuclease/phosphatase"/>
    <property type="match status" value="1"/>
</dbReference>
<dbReference type="InterPro" id="IPR036691">
    <property type="entry name" value="Endo/exonu/phosph_ase_sf"/>
</dbReference>
<dbReference type="InterPro" id="IPR005135">
    <property type="entry name" value="Endo/exonuclease/phosphatase"/>
</dbReference>
<dbReference type="EMBL" id="JAPFQI010000002">
    <property type="protein sequence ID" value="MCW8085118.1"/>
    <property type="molecule type" value="Genomic_DNA"/>
</dbReference>
<dbReference type="RefSeq" id="WP_301588963.1">
    <property type="nucleotide sequence ID" value="NZ_JAPFQI010000002.1"/>
</dbReference>
<feature type="domain" description="Endonuclease/exonuclease/phosphatase" evidence="1">
    <location>
        <begin position="5"/>
        <end position="219"/>
    </location>
</feature>
<reference evidence="2 3" key="1">
    <citation type="submission" date="2022-10" db="EMBL/GenBank/DDBJ databases">
        <title>Roseococcus glaciei nov., sp. nov., isolated from glacier.</title>
        <authorList>
            <person name="Liu Q."/>
            <person name="Xin Y.-H."/>
        </authorList>
    </citation>
    <scope>NUCLEOTIDE SEQUENCE [LARGE SCALE GENOMIC DNA]</scope>
    <source>
        <strain evidence="2 3">MDT2-1-1</strain>
    </source>
</reference>
<comment type="caution">
    <text evidence="2">The sequence shown here is derived from an EMBL/GenBank/DDBJ whole genome shotgun (WGS) entry which is preliminary data.</text>
</comment>
<keyword evidence="2" id="KW-0540">Nuclease</keyword>
<dbReference type="GO" id="GO:0004519">
    <property type="term" value="F:endonuclease activity"/>
    <property type="evidence" value="ECO:0007669"/>
    <property type="project" value="UniProtKB-KW"/>
</dbReference>
<sequence>MMRVGTWNIHRGRAAFGRFRPELATEVIAELGCDLLALQEAQHYLARGKPMLEEEAIRARTGLVPLRVTVGQQGFRSNILMAREGARVLRGPVGVRLGGMEPRGAIMTDLDLGHGPVRVLVAHLSLGAGRRAMQARVLLDAMREWPHLPALILGDLNERRLDQGALSVLVPECGVPPQVATFPAFRPLLALDRVLSHPAGLVARLWAHDTPAARRASDHLPLLAEVALGAR</sequence>
<keyword evidence="2" id="KW-0378">Hydrolase</keyword>
<dbReference type="Pfam" id="PF03372">
    <property type="entry name" value="Exo_endo_phos"/>
    <property type="match status" value="1"/>
</dbReference>
<name>A0ABT3NTB0_9PROT</name>
<gene>
    <name evidence="2" type="ORF">OF850_05730</name>
</gene>
<keyword evidence="2" id="KW-0255">Endonuclease</keyword>
<keyword evidence="3" id="KW-1185">Reference proteome</keyword>
<evidence type="ECO:0000259" key="1">
    <source>
        <dbReference type="Pfam" id="PF03372"/>
    </source>
</evidence>
<proteinExistence type="predicted"/>
<dbReference type="SUPFAM" id="SSF56219">
    <property type="entry name" value="DNase I-like"/>
    <property type="match status" value="1"/>
</dbReference>
<evidence type="ECO:0000313" key="2">
    <source>
        <dbReference type="EMBL" id="MCW8085118.1"/>
    </source>
</evidence>
<evidence type="ECO:0000313" key="3">
    <source>
        <dbReference type="Proteomes" id="UP001526430"/>
    </source>
</evidence>
<accession>A0ABT3NTB0</accession>
<dbReference type="Proteomes" id="UP001526430">
    <property type="component" value="Unassembled WGS sequence"/>
</dbReference>